<gene>
    <name evidence="1" type="ORF">SCHPADRAFT_203889</name>
</gene>
<accession>A0A0H2RWY9</accession>
<evidence type="ECO:0000313" key="2">
    <source>
        <dbReference type="Proteomes" id="UP000053477"/>
    </source>
</evidence>
<name>A0A0H2RWY9_9AGAM</name>
<dbReference type="EMBL" id="KQ085914">
    <property type="protein sequence ID" value="KLO16550.1"/>
    <property type="molecule type" value="Genomic_DNA"/>
</dbReference>
<protein>
    <submittedName>
        <fullName evidence="1">Uncharacterized protein</fullName>
    </submittedName>
</protein>
<reference evidence="1 2" key="1">
    <citation type="submission" date="2015-04" db="EMBL/GenBank/DDBJ databases">
        <title>Complete genome sequence of Schizopora paradoxa KUC8140, a cosmopolitan wood degrader in East Asia.</title>
        <authorList>
            <consortium name="DOE Joint Genome Institute"/>
            <person name="Min B."/>
            <person name="Park H."/>
            <person name="Jang Y."/>
            <person name="Kim J.-J."/>
            <person name="Kim K.H."/>
            <person name="Pangilinan J."/>
            <person name="Lipzen A."/>
            <person name="Riley R."/>
            <person name="Grigoriev I.V."/>
            <person name="Spatafora J.W."/>
            <person name="Choi I.-G."/>
        </authorList>
    </citation>
    <scope>NUCLEOTIDE SEQUENCE [LARGE SCALE GENOMIC DNA]</scope>
    <source>
        <strain evidence="1 2">KUC8140</strain>
    </source>
</reference>
<evidence type="ECO:0000313" key="1">
    <source>
        <dbReference type="EMBL" id="KLO16550.1"/>
    </source>
</evidence>
<dbReference type="OrthoDB" id="3003360at2759"/>
<dbReference type="Proteomes" id="UP000053477">
    <property type="component" value="Unassembled WGS sequence"/>
</dbReference>
<organism evidence="1 2">
    <name type="scientific">Schizopora paradoxa</name>
    <dbReference type="NCBI Taxonomy" id="27342"/>
    <lineage>
        <taxon>Eukaryota</taxon>
        <taxon>Fungi</taxon>
        <taxon>Dikarya</taxon>
        <taxon>Basidiomycota</taxon>
        <taxon>Agaricomycotina</taxon>
        <taxon>Agaricomycetes</taxon>
        <taxon>Hymenochaetales</taxon>
        <taxon>Schizoporaceae</taxon>
        <taxon>Schizopora</taxon>
    </lineage>
</organism>
<proteinExistence type="predicted"/>
<dbReference type="InParanoid" id="A0A0H2RWY9"/>
<keyword evidence="2" id="KW-1185">Reference proteome</keyword>
<sequence>MSQPTASFSIALLGEHSPELLSALKSVGIETVAYDSAAKLKADVAQHVAILVAGSEHGLTDKALLESLVDAGKVLVAFAPGAEYLQALHDATKTPIDLTAIKPTAHRPLLTYKANGQVHLVMPPKVKAELRVPNGEKLKNTSVKVDDKGISSIVDGIKAKVAARPFDATQVVKHILKAVEDVKTPRAAVLAGEVYNLDPGSDVAFYKNVQVEYPVHVYIETLAWTSSGGFQVDTSDDNLIQVYYTDWKLTFYVYATNANPEGKTANDYTGTIYTYVVHDGLHQRDNSGPGRWCGPNTWQPGQSECAFYFIDELEYYMEDSSKLLSRVTQQPDDNLYTVNDKNYNYQISQSQNMTLYRANKKQTWTFNAQYEKPVSWNRFQMHRDQQNMNGGGYVVAYNDFYDVWNDPSFSTDKWWNPGVFDWGKSPHAVRILPNDNLGIAGLTVYSSTVGKAPLYMEFDYIPRAYKSNSWHTDSDDGNTHWQVSGAGVIGFYDDETVLDLTW</sequence>
<dbReference type="AlphaFoldDB" id="A0A0H2RWY9"/>